<accession>A0ABQ8JK70</accession>
<evidence type="ECO:0000313" key="2">
    <source>
        <dbReference type="Proteomes" id="UP000887458"/>
    </source>
</evidence>
<proteinExistence type="predicted"/>
<reference evidence="1 2" key="1">
    <citation type="journal article" date="2018" name="J. Allergy Clin. Immunol.">
        <title>High-quality assembly of Dermatophagoides pteronyssinus genome and transcriptome reveals a wide range of novel allergens.</title>
        <authorList>
            <person name="Liu X.Y."/>
            <person name="Yang K.Y."/>
            <person name="Wang M.Q."/>
            <person name="Kwok J.S."/>
            <person name="Zeng X."/>
            <person name="Yang Z."/>
            <person name="Xiao X.J."/>
            <person name="Lau C.P."/>
            <person name="Li Y."/>
            <person name="Huang Z.M."/>
            <person name="Ba J.G."/>
            <person name="Yim A.K."/>
            <person name="Ouyang C.Y."/>
            <person name="Ngai S.M."/>
            <person name="Chan T.F."/>
            <person name="Leung E.L."/>
            <person name="Liu L."/>
            <person name="Liu Z.G."/>
            <person name="Tsui S.K."/>
        </authorList>
    </citation>
    <scope>NUCLEOTIDE SEQUENCE [LARGE SCALE GENOMIC DNA]</scope>
    <source>
        <strain evidence="1">Derp</strain>
    </source>
</reference>
<protein>
    <submittedName>
        <fullName evidence="1">Uncharacterized protein</fullName>
    </submittedName>
</protein>
<evidence type="ECO:0000313" key="1">
    <source>
        <dbReference type="EMBL" id="KAH9422838.1"/>
    </source>
</evidence>
<dbReference type="EMBL" id="NJHN03000035">
    <property type="protein sequence ID" value="KAH9422838.1"/>
    <property type="molecule type" value="Genomic_DNA"/>
</dbReference>
<gene>
    <name evidence="1" type="ORF">DERP_008101</name>
</gene>
<name>A0ABQ8JK70_DERPT</name>
<keyword evidence="2" id="KW-1185">Reference proteome</keyword>
<sequence>MYQPPNNNILLDMVRRLSGDGLSLRRSNGELRRCITLAFSADRTFRLGSDATHTIINLKINEITYRFYAEENHYHICLMLYAMFGIHLLNDYLLEYVPRGRRSKIDRFFLHLI</sequence>
<organism evidence="1 2">
    <name type="scientific">Dermatophagoides pteronyssinus</name>
    <name type="common">European house dust mite</name>
    <dbReference type="NCBI Taxonomy" id="6956"/>
    <lineage>
        <taxon>Eukaryota</taxon>
        <taxon>Metazoa</taxon>
        <taxon>Ecdysozoa</taxon>
        <taxon>Arthropoda</taxon>
        <taxon>Chelicerata</taxon>
        <taxon>Arachnida</taxon>
        <taxon>Acari</taxon>
        <taxon>Acariformes</taxon>
        <taxon>Sarcoptiformes</taxon>
        <taxon>Astigmata</taxon>
        <taxon>Psoroptidia</taxon>
        <taxon>Analgoidea</taxon>
        <taxon>Pyroglyphidae</taxon>
        <taxon>Dermatophagoidinae</taxon>
        <taxon>Dermatophagoides</taxon>
    </lineage>
</organism>
<reference evidence="1 2" key="2">
    <citation type="journal article" date="2022" name="Mol. Biol. Evol.">
        <title>Comparative Genomics Reveals Insights into the Divergent Evolution of Astigmatic Mites and Household Pest Adaptations.</title>
        <authorList>
            <person name="Xiong Q."/>
            <person name="Wan A.T."/>
            <person name="Liu X."/>
            <person name="Fung C.S."/>
            <person name="Xiao X."/>
            <person name="Malainual N."/>
            <person name="Hou J."/>
            <person name="Wang L."/>
            <person name="Wang M."/>
            <person name="Yang K.Y."/>
            <person name="Cui Y."/>
            <person name="Leung E.L."/>
            <person name="Nong W."/>
            <person name="Shin S.K."/>
            <person name="Au S.W."/>
            <person name="Jeong K.Y."/>
            <person name="Chew F.T."/>
            <person name="Hui J.H."/>
            <person name="Leung T.F."/>
            <person name="Tungtrongchitr A."/>
            <person name="Zhong N."/>
            <person name="Liu Z."/>
            <person name="Tsui S.K."/>
        </authorList>
    </citation>
    <scope>NUCLEOTIDE SEQUENCE [LARGE SCALE GENOMIC DNA]</scope>
    <source>
        <strain evidence="1">Derp</strain>
    </source>
</reference>
<dbReference type="Proteomes" id="UP000887458">
    <property type="component" value="Unassembled WGS sequence"/>
</dbReference>
<comment type="caution">
    <text evidence="1">The sequence shown here is derived from an EMBL/GenBank/DDBJ whole genome shotgun (WGS) entry which is preliminary data.</text>
</comment>